<reference evidence="3" key="1">
    <citation type="submission" date="2021-02" db="EMBL/GenBank/DDBJ databases">
        <authorList>
            <person name="Dougan E. K."/>
            <person name="Rhodes N."/>
            <person name="Thang M."/>
            <person name="Chan C."/>
        </authorList>
    </citation>
    <scope>NUCLEOTIDE SEQUENCE</scope>
</reference>
<dbReference type="OrthoDB" id="437856at2759"/>
<gene>
    <name evidence="3" type="primary">Gp1ba</name>
    <name evidence="3" type="ORF">SNAT2548_LOCUS26473</name>
</gene>
<accession>A0A812SAZ3</accession>
<keyword evidence="2" id="KW-1133">Transmembrane helix</keyword>
<keyword evidence="2" id="KW-0812">Transmembrane</keyword>
<feature type="transmembrane region" description="Helical" evidence="2">
    <location>
        <begin position="308"/>
        <end position="329"/>
    </location>
</feature>
<evidence type="ECO:0000256" key="2">
    <source>
        <dbReference type="SAM" id="Phobius"/>
    </source>
</evidence>
<keyword evidence="4" id="KW-1185">Reference proteome</keyword>
<organism evidence="3 4">
    <name type="scientific">Symbiodinium natans</name>
    <dbReference type="NCBI Taxonomy" id="878477"/>
    <lineage>
        <taxon>Eukaryota</taxon>
        <taxon>Sar</taxon>
        <taxon>Alveolata</taxon>
        <taxon>Dinophyceae</taxon>
        <taxon>Suessiales</taxon>
        <taxon>Symbiodiniaceae</taxon>
        <taxon>Symbiodinium</taxon>
    </lineage>
</organism>
<feature type="region of interest" description="Disordered" evidence="1">
    <location>
        <begin position="188"/>
        <end position="211"/>
    </location>
</feature>
<evidence type="ECO:0000313" key="3">
    <source>
        <dbReference type="EMBL" id="CAE7471417.1"/>
    </source>
</evidence>
<protein>
    <submittedName>
        <fullName evidence="3">Gp1ba protein</fullName>
    </submittedName>
</protein>
<sequence length="476" mass="49625">MTAGTAAAEDARTAGKPEVTVEAEAAKAAESAAARAGASTNEAAEAGGEAAVLVAGQATVLTPSLAENAWAIVNGTRCLNWWGDGCAAITERESCLQSRDGSDVAESKGVKVFGQPCVWCGGERCGATNTLCVPYAAQNTFPSGAEVASCAGKTGASKTSAAAQWMDIPAELKAGGFPQRELFFVPKKSQTGKQDPSGLACRGSSDQDASNLDPSKRNYYATWTASTLKECFDICSWKQDCSGVEFAENHSYCEVWNVPIRFTQPVAGYQCYLAYPQSGQPDGIRWKAAAGMSVSSVPEPTSNLSLEMILGGLLLLGILVAAICACRRWKKKTPAKKAKAAKASAKRGLDMESGDKYSGEAVGSGDEMQPLVGAASGLSSPTGSFVSGYGGRTGAWNQPASFSFAGSQVGQGGYEALNQGVQAPADGSQATYLQQLRQWLQDYEAARFRELAQLQANAQARFGYAEGAGYGYGVPS</sequence>
<dbReference type="EMBL" id="CAJNDS010002432">
    <property type="protein sequence ID" value="CAE7471417.1"/>
    <property type="molecule type" value="Genomic_DNA"/>
</dbReference>
<dbReference type="AlphaFoldDB" id="A0A812SAZ3"/>
<dbReference type="Proteomes" id="UP000604046">
    <property type="component" value="Unassembled WGS sequence"/>
</dbReference>
<keyword evidence="2" id="KW-0472">Membrane</keyword>
<name>A0A812SAZ3_9DINO</name>
<comment type="caution">
    <text evidence="3">The sequence shown here is derived from an EMBL/GenBank/DDBJ whole genome shotgun (WGS) entry which is preliminary data.</text>
</comment>
<feature type="region of interest" description="Disordered" evidence="1">
    <location>
        <begin position="1"/>
        <end position="26"/>
    </location>
</feature>
<evidence type="ECO:0000256" key="1">
    <source>
        <dbReference type="SAM" id="MobiDB-lite"/>
    </source>
</evidence>
<evidence type="ECO:0000313" key="4">
    <source>
        <dbReference type="Proteomes" id="UP000604046"/>
    </source>
</evidence>
<proteinExistence type="predicted"/>